<dbReference type="GeneID" id="68858851"/>
<organism evidence="1 2">
    <name type="scientific">Halapricum desulfuricans</name>
    <dbReference type="NCBI Taxonomy" id="2841257"/>
    <lineage>
        <taxon>Archaea</taxon>
        <taxon>Methanobacteriati</taxon>
        <taxon>Methanobacteriota</taxon>
        <taxon>Stenosarchaea group</taxon>
        <taxon>Halobacteria</taxon>
        <taxon>Halobacteriales</taxon>
        <taxon>Haloarculaceae</taxon>
        <taxon>Halapricum</taxon>
    </lineage>
</organism>
<dbReference type="AlphaFoldDB" id="A0A897NYB5"/>
<keyword evidence="1" id="KW-0436">Ligase</keyword>
<dbReference type="EMBL" id="CP064791">
    <property type="protein sequence ID" value="QSG15733.1"/>
    <property type="molecule type" value="Genomic_DNA"/>
</dbReference>
<name>A0A897NYB5_9EURY</name>
<keyword evidence="2" id="KW-1185">Reference proteome</keyword>
<dbReference type="Gene3D" id="3.30.390.50">
    <property type="entry name" value="CO dehydrogenase flavoprotein, C-terminal domain"/>
    <property type="match status" value="1"/>
</dbReference>
<dbReference type="Proteomes" id="UP000663292">
    <property type="component" value="Chromosome"/>
</dbReference>
<dbReference type="GO" id="GO:0016979">
    <property type="term" value="F:lipoate-protein ligase activity"/>
    <property type="evidence" value="ECO:0007669"/>
    <property type="project" value="UniProtKB-EC"/>
</dbReference>
<protein>
    <submittedName>
        <fullName evidence="1">Lipoate-protein ligase A associated domain</fullName>
    </submittedName>
</protein>
<dbReference type="RefSeq" id="WP_229120987.1">
    <property type="nucleotide sequence ID" value="NZ_CP064791.1"/>
</dbReference>
<gene>
    <name evidence="1" type="ORF">HSEST_2219</name>
</gene>
<dbReference type="GO" id="GO:0009249">
    <property type="term" value="P:protein lipoylation"/>
    <property type="evidence" value="ECO:0007669"/>
    <property type="project" value="UniProtKB-ARBA"/>
</dbReference>
<accession>A0A897NYB5</accession>
<sequence length="89" mass="9543">MTRSGSVKVPDGKLVEVTLTGDERIESARVTGDFFLEPPEARAELEAALEGKPLDVDREALVEAIEAVDAQFIGFDADHLAEATMEAIA</sequence>
<proteinExistence type="predicted"/>
<evidence type="ECO:0000313" key="2">
    <source>
        <dbReference type="Proteomes" id="UP000663292"/>
    </source>
</evidence>
<dbReference type="UniPathway" id="UPA00537">
    <property type="reaction ID" value="UER00594"/>
</dbReference>
<evidence type="ECO:0000313" key="1">
    <source>
        <dbReference type="EMBL" id="QSG15733.1"/>
    </source>
</evidence>
<dbReference type="GO" id="GO:0005524">
    <property type="term" value="F:ATP binding"/>
    <property type="evidence" value="ECO:0007669"/>
    <property type="project" value="UniProtKB-KW"/>
</dbReference>
<reference evidence="1 2" key="1">
    <citation type="submission" date="2020-11" db="EMBL/GenBank/DDBJ databases">
        <title>Carbohydrate-dependent, anaerobic sulfur respiration: A novel catabolism in halophilic archaea.</title>
        <authorList>
            <person name="Sorokin D.Y."/>
            <person name="Messina E."/>
            <person name="Smedile F."/>
            <person name="La Cono V."/>
            <person name="Hallsworth J.E."/>
            <person name="Yakimov M.M."/>
        </authorList>
    </citation>
    <scope>NUCLEOTIDE SEQUENCE [LARGE SCALE GENOMIC DNA]</scope>
    <source>
        <strain evidence="1 2">HSR-Est</strain>
    </source>
</reference>